<keyword evidence="2" id="KW-1003">Cell membrane</keyword>
<dbReference type="InterPro" id="IPR050833">
    <property type="entry name" value="Poly_Biosynth_Transport"/>
</dbReference>
<feature type="transmembrane region" description="Helical" evidence="6">
    <location>
        <begin position="101"/>
        <end position="120"/>
    </location>
</feature>
<keyword evidence="5 6" id="KW-0472">Membrane</keyword>
<feature type="transmembrane region" description="Helical" evidence="6">
    <location>
        <begin position="263"/>
        <end position="287"/>
    </location>
</feature>
<evidence type="ECO:0000256" key="3">
    <source>
        <dbReference type="ARBA" id="ARBA00022692"/>
    </source>
</evidence>
<evidence type="ECO:0000256" key="5">
    <source>
        <dbReference type="ARBA" id="ARBA00023136"/>
    </source>
</evidence>
<dbReference type="AlphaFoldDB" id="A0A8J8PHP7"/>
<feature type="transmembrane region" description="Helical" evidence="6">
    <location>
        <begin position="179"/>
        <end position="212"/>
    </location>
</feature>
<dbReference type="Pfam" id="PF13440">
    <property type="entry name" value="Polysacc_synt_3"/>
    <property type="match status" value="1"/>
</dbReference>
<feature type="transmembrane region" description="Helical" evidence="6">
    <location>
        <begin position="62"/>
        <end position="81"/>
    </location>
</feature>
<accession>A0A8J8PHP7</accession>
<feature type="transmembrane region" description="Helical" evidence="6">
    <location>
        <begin position="127"/>
        <end position="148"/>
    </location>
</feature>
<reference evidence="7" key="1">
    <citation type="submission" date="2016-03" db="EMBL/GenBank/DDBJ databases">
        <authorList>
            <person name="Borrel G."/>
            <person name="Mccann A."/>
            <person name="O'Toole P.W."/>
        </authorList>
    </citation>
    <scope>NUCLEOTIDE SEQUENCE</scope>
    <source>
        <strain evidence="7">183</strain>
    </source>
</reference>
<evidence type="ECO:0008006" key="9">
    <source>
        <dbReference type="Google" id="ProtNLM"/>
    </source>
</evidence>
<feature type="transmembrane region" description="Helical" evidence="6">
    <location>
        <begin position="406"/>
        <end position="427"/>
    </location>
</feature>
<proteinExistence type="predicted"/>
<keyword evidence="4 6" id="KW-1133">Transmembrane helix</keyword>
<dbReference type="Proteomes" id="UP000752814">
    <property type="component" value="Unassembled WGS sequence"/>
</dbReference>
<gene>
    <name evidence="7" type="ORF">A3207_06490</name>
</gene>
<evidence type="ECO:0000256" key="4">
    <source>
        <dbReference type="ARBA" id="ARBA00022989"/>
    </source>
</evidence>
<feature type="transmembrane region" description="Helical" evidence="6">
    <location>
        <begin position="345"/>
        <end position="366"/>
    </location>
</feature>
<evidence type="ECO:0000313" key="7">
    <source>
        <dbReference type="EMBL" id="TQS83969.1"/>
    </source>
</evidence>
<comment type="caution">
    <text evidence="7">The sequence shown here is derived from an EMBL/GenBank/DDBJ whole genome shotgun (WGS) entry which is preliminary data.</text>
</comment>
<sequence length="437" mass="46675">MADGHLMRDGFLKKLDSDSISGPALILIIATIAGGGCNFLFQIMMQNTIPNQISELNTLLSILYIISVPAGAVQNVVVKFVSKYKAENNDDAISYIMRRTFILVAGLGAAIGIVTSFILCTDTIRGALKLTSTTAIALIGAAIFFSLLQPVGSGALQGFQKFTKYGTQSMMNYALKLIVGFGAVLAGYGVAGAIGGVITGIAFASILSLFLVKDHLLNKGTPVKTNEIWRSTVPSMVGMLCYTILTNVDIIFGAILFDKDPANYYTSASTLAKVALFLPTAVVGAMYPKIARAYEEGRDPNPILKRSLAMMLVLSLSVCAVYVIAPEFILNVLVRGVYPLEETAPLMRTLAIAMLFIGLGNIFMYYGLAVNAHSHIMIMGLSVAVLIGAIAFLSIAGIAITPYMLSIIMIIVGALNASLCVIALKLSKRKMRPMSLR</sequence>
<evidence type="ECO:0000256" key="2">
    <source>
        <dbReference type="ARBA" id="ARBA00022475"/>
    </source>
</evidence>
<comment type="subcellular location">
    <subcellularLocation>
        <location evidence="1">Cell membrane</location>
        <topology evidence="1">Multi-pass membrane protein</topology>
    </subcellularLocation>
</comment>
<dbReference type="GO" id="GO:0005886">
    <property type="term" value="C:plasma membrane"/>
    <property type="evidence" value="ECO:0007669"/>
    <property type="project" value="UniProtKB-SubCell"/>
</dbReference>
<name>A0A8J8PHP7_9ARCH</name>
<dbReference type="RefSeq" id="WP_400256366.1">
    <property type="nucleotide sequence ID" value="NZ_CAYBCB010000021.1"/>
</dbReference>
<feature type="transmembrane region" description="Helical" evidence="6">
    <location>
        <begin position="233"/>
        <end position="257"/>
    </location>
</feature>
<evidence type="ECO:0000256" key="6">
    <source>
        <dbReference type="SAM" id="Phobius"/>
    </source>
</evidence>
<feature type="transmembrane region" description="Helical" evidence="6">
    <location>
        <begin position="308"/>
        <end position="325"/>
    </location>
</feature>
<feature type="transmembrane region" description="Helical" evidence="6">
    <location>
        <begin position="20"/>
        <end position="41"/>
    </location>
</feature>
<evidence type="ECO:0000256" key="1">
    <source>
        <dbReference type="ARBA" id="ARBA00004651"/>
    </source>
</evidence>
<organism evidence="7 8">
    <name type="scientific">Candidatus Methanomassiliicoccus intestinalis</name>
    <dbReference type="NCBI Taxonomy" id="1406512"/>
    <lineage>
        <taxon>Archaea</taxon>
        <taxon>Methanobacteriati</taxon>
        <taxon>Thermoplasmatota</taxon>
        <taxon>Thermoplasmata</taxon>
        <taxon>Methanomassiliicoccales</taxon>
        <taxon>Methanomassiliicoccaceae</taxon>
        <taxon>Methanomassiliicoccus</taxon>
    </lineage>
</organism>
<protein>
    <recommendedName>
        <fullName evidence="9">Polysaccharide biosynthesis protein</fullName>
    </recommendedName>
</protein>
<evidence type="ECO:0000313" key="8">
    <source>
        <dbReference type="Proteomes" id="UP000752814"/>
    </source>
</evidence>
<dbReference type="EMBL" id="LVVT01000007">
    <property type="protein sequence ID" value="TQS83969.1"/>
    <property type="molecule type" value="Genomic_DNA"/>
</dbReference>
<dbReference type="PANTHER" id="PTHR30250:SF28">
    <property type="entry name" value="POLYSACCHARIDE BIOSYNTHESIS PROTEIN"/>
    <property type="match status" value="1"/>
</dbReference>
<feature type="transmembrane region" description="Helical" evidence="6">
    <location>
        <begin position="378"/>
        <end position="400"/>
    </location>
</feature>
<keyword evidence="3 6" id="KW-0812">Transmembrane</keyword>
<dbReference type="PANTHER" id="PTHR30250">
    <property type="entry name" value="PST FAMILY PREDICTED COLANIC ACID TRANSPORTER"/>
    <property type="match status" value="1"/>
</dbReference>